<name>D7FV85_ECTSI</name>
<accession>D7FV85</accession>
<evidence type="ECO:0000259" key="3">
    <source>
        <dbReference type="Pfam" id="PF02581"/>
    </source>
</evidence>
<dbReference type="GO" id="GO:0009228">
    <property type="term" value="P:thiamine biosynthetic process"/>
    <property type="evidence" value="ECO:0007669"/>
    <property type="project" value="UniProtKB-KW"/>
</dbReference>
<dbReference type="SUPFAM" id="SSF51391">
    <property type="entry name" value="Thiamin phosphate synthase"/>
    <property type="match status" value="1"/>
</dbReference>
<reference evidence="4 5" key="1">
    <citation type="journal article" date="2010" name="Nature">
        <title>The Ectocarpus genome and the independent evolution of multicellularity in brown algae.</title>
        <authorList>
            <person name="Cock J.M."/>
            <person name="Sterck L."/>
            <person name="Rouze P."/>
            <person name="Scornet D."/>
            <person name="Allen A.E."/>
            <person name="Amoutzias G."/>
            <person name="Anthouard V."/>
            <person name="Artiguenave F."/>
            <person name="Aury J.M."/>
            <person name="Badger J.H."/>
            <person name="Beszteri B."/>
            <person name="Billiau K."/>
            <person name="Bonnet E."/>
            <person name="Bothwell J.H."/>
            <person name="Bowler C."/>
            <person name="Boyen C."/>
            <person name="Brownlee C."/>
            <person name="Carrano C.J."/>
            <person name="Charrier B."/>
            <person name="Cho G.Y."/>
            <person name="Coelho S.M."/>
            <person name="Collen J."/>
            <person name="Corre E."/>
            <person name="Da Silva C."/>
            <person name="Delage L."/>
            <person name="Delaroque N."/>
            <person name="Dittami S.M."/>
            <person name="Doulbeau S."/>
            <person name="Elias M."/>
            <person name="Farnham G."/>
            <person name="Gachon C.M."/>
            <person name="Gschloessl B."/>
            <person name="Heesch S."/>
            <person name="Jabbari K."/>
            <person name="Jubin C."/>
            <person name="Kawai H."/>
            <person name="Kimura K."/>
            <person name="Kloareg B."/>
            <person name="Kupper F.C."/>
            <person name="Lang D."/>
            <person name="Le Bail A."/>
            <person name="Leblanc C."/>
            <person name="Lerouge P."/>
            <person name="Lohr M."/>
            <person name="Lopez P.J."/>
            <person name="Martens C."/>
            <person name="Maumus F."/>
            <person name="Michel G."/>
            <person name="Miranda-Saavedra D."/>
            <person name="Morales J."/>
            <person name="Moreau H."/>
            <person name="Motomura T."/>
            <person name="Nagasato C."/>
            <person name="Napoli C.A."/>
            <person name="Nelson D.R."/>
            <person name="Nyvall-Collen P."/>
            <person name="Peters A.F."/>
            <person name="Pommier C."/>
            <person name="Potin P."/>
            <person name="Poulain J."/>
            <person name="Quesneville H."/>
            <person name="Read B."/>
            <person name="Rensing S.A."/>
            <person name="Ritter A."/>
            <person name="Rousvoal S."/>
            <person name="Samanta M."/>
            <person name="Samson G."/>
            <person name="Schroeder D.C."/>
            <person name="Segurens B."/>
            <person name="Strittmatter M."/>
            <person name="Tonon T."/>
            <person name="Tregear J.W."/>
            <person name="Valentin K."/>
            <person name="von Dassow P."/>
            <person name="Yamagishi T."/>
            <person name="Van de Peer Y."/>
            <person name="Wincker P."/>
        </authorList>
    </citation>
    <scope>NUCLEOTIDE SEQUENCE [LARGE SCALE GENOMIC DNA]</scope>
    <source>
        <strain evidence="5">Ec32 / CCAP1310/4</strain>
    </source>
</reference>
<dbReference type="InParanoid" id="D7FV85"/>
<proteinExistence type="predicted"/>
<dbReference type="InterPro" id="IPR013785">
    <property type="entry name" value="Aldolase_TIM"/>
</dbReference>
<evidence type="ECO:0000256" key="1">
    <source>
        <dbReference type="ARBA" id="ARBA00004948"/>
    </source>
</evidence>
<dbReference type="InterPro" id="IPR022998">
    <property type="entry name" value="ThiamineP_synth_TenI"/>
</dbReference>
<dbReference type="EMBL" id="FN649742">
    <property type="protein sequence ID" value="CBJ26257.1"/>
    <property type="molecule type" value="Genomic_DNA"/>
</dbReference>
<gene>
    <name evidence="4" type="ORF">Esi_0029_0024</name>
</gene>
<dbReference type="OrthoDB" id="4994at2759"/>
<sequence length="276" mass="28029">MTGSLYPGGYTTACAAGAAAASPTRKSGAPLNGLGNEVAHDDAVPLAPPVLELITPDGCASSSFSETSSLVINIQKAVAGGVSLVQLRDYKSGAKSKADLAVRISTAIEGRALFVVNGEPDAARASGADGVHLPERMMDRLVGLRGQGEWPRIVGCSVHSVAAAVEAARLGADYVQVGTMFATQSHPGKTPEGVGMLNDVRRQLQVEGLDVVLVLGVGGIDASNCGDVVAAGGDGVAAIRCLCSSSDAEGQARRIVQDMWNSAGSRFAGSLGDEIK</sequence>
<protein>
    <submittedName>
        <fullName evidence="4">Thiamine-phosphate pyrophosphorylase</fullName>
    </submittedName>
</protein>
<dbReference type="Pfam" id="PF02581">
    <property type="entry name" value="TMP-TENI"/>
    <property type="match status" value="1"/>
</dbReference>
<feature type="domain" description="Thiamine phosphate synthase/TenI" evidence="3">
    <location>
        <begin position="67"/>
        <end position="241"/>
    </location>
</feature>
<evidence type="ECO:0000313" key="4">
    <source>
        <dbReference type="EMBL" id="CBJ26257.1"/>
    </source>
</evidence>
<dbReference type="GO" id="GO:0004789">
    <property type="term" value="F:thiamine-phosphate diphosphorylase activity"/>
    <property type="evidence" value="ECO:0007669"/>
    <property type="project" value="TreeGrafter"/>
</dbReference>
<comment type="pathway">
    <text evidence="1">Cofactor biosynthesis; thiamine diphosphate biosynthesis.</text>
</comment>
<keyword evidence="5" id="KW-1185">Reference proteome</keyword>
<dbReference type="PANTHER" id="PTHR20857:SF23">
    <property type="entry name" value="THIAMINE BIOSYNTHETIC BIFUNCTIONAL ENZYME"/>
    <property type="match status" value="1"/>
</dbReference>
<dbReference type="CDD" id="cd00564">
    <property type="entry name" value="TMP_TenI"/>
    <property type="match status" value="1"/>
</dbReference>
<dbReference type="GO" id="GO:0005737">
    <property type="term" value="C:cytoplasm"/>
    <property type="evidence" value="ECO:0007669"/>
    <property type="project" value="TreeGrafter"/>
</dbReference>
<dbReference type="EMBL" id="FN648475">
    <property type="protein sequence ID" value="CBJ26257.1"/>
    <property type="molecule type" value="Genomic_DNA"/>
</dbReference>
<dbReference type="AlphaFoldDB" id="D7FV85"/>
<dbReference type="InterPro" id="IPR036206">
    <property type="entry name" value="ThiamineP_synth_sf"/>
</dbReference>
<evidence type="ECO:0000256" key="2">
    <source>
        <dbReference type="ARBA" id="ARBA00022977"/>
    </source>
</evidence>
<dbReference type="OMA" id="EWPRIVG"/>
<dbReference type="Proteomes" id="UP000002630">
    <property type="component" value="Linkage Group LG17"/>
</dbReference>
<evidence type="ECO:0000313" key="5">
    <source>
        <dbReference type="Proteomes" id="UP000002630"/>
    </source>
</evidence>
<dbReference type="PANTHER" id="PTHR20857">
    <property type="entry name" value="THIAMINE-PHOSPHATE PYROPHOSPHORYLASE"/>
    <property type="match status" value="1"/>
</dbReference>
<dbReference type="Gene3D" id="3.20.20.70">
    <property type="entry name" value="Aldolase class I"/>
    <property type="match status" value="1"/>
</dbReference>
<organism evidence="4 5">
    <name type="scientific">Ectocarpus siliculosus</name>
    <name type="common">Brown alga</name>
    <name type="synonym">Conferva siliculosa</name>
    <dbReference type="NCBI Taxonomy" id="2880"/>
    <lineage>
        <taxon>Eukaryota</taxon>
        <taxon>Sar</taxon>
        <taxon>Stramenopiles</taxon>
        <taxon>Ochrophyta</taxon>
        <taxon>PX clade</taxon>
        <taxon>Phaeophyceae</taxon>
        <taxon>Ectocarpales</taxon>
        <taxon>Ectocarpaceae</taxon>
        <taxon>Ectocarpus</taxon>
    </lineage>
</organism>
<keyword evidence="2" id="KW-0784">Thiamine biosynthesis</keyword>
<dbReference type="eggNOG" id="ENOG502S9Y2">
    <property type="taxonomic scope" value="Eukaryota"/>
</dbReference>